<dbReference type="Gene3D" id="3.40.10.10">
    <property type="entry name" value="DNA Methylphosphotriester Repair Domain"/>
    <property type="match status" value="1"/>
</dbReference>
<feature type="binding site" evidence="13">
    <location>
        <position position="69"/>
    </location>
    <ligand>
        <name>Zn(2+)</name>
        <dbReference type="ChEBI" id="CHEBI:29105"/>
    </ligand>
</feature>
<dbReference type="Pfam" id="PF02870">
    <property type="entry name" value="Methyltransf_1N"/>
    <property type="match status" value="1"/>
</dbReference>
<dbReference type="KEGG" id="woc:BA177_16160"/>
<proteinExistence type="inferred from homology"/>
<keyword evidence="5 15" id="KW-0808">Transferase</keyword>
<gene>
    <name evidence="15" type="ORF">BA177_16160</name>
</gene>
<evidence type="ECO:0000313" key="16">
    <source>
        <dbReference type="Proteomes" id="UP000092695"/>
    </source>
</evidence>
<dbReference type="GO" id="GO:0032259">
    <property type="term" value="P:methylation"/>
    <property type="evidence" value="ECO:0007669"/>
    <property type="project" value="UniProtKB-KW"/>
</dbReference>
<feature type="domain" description="HTH araC/xylS-type" evidence="14">
    <location>
        <begin position="82"/>
        <end position="179"/>
    </location>
</feature>
<reference evidence="15 16" key="1">
    <citation type="submission" date="2016-06" db="EMBL/GenBank/DDBJ databases">
        <title>Complete genome sequence of a deep-branching marine Gamma Proteobacterium Woeseia oceani type strain XK5.</title>
        <authorList>
            <person name="Mu D."/>
            <person name="Du Z."/>
        </authorList>
    </citation>
    <scope>NUCLEOTIDE SEQUENCE [LARGE SCALE GENOMIC DNA]</scope>
    <source>
        <strain evidence="15 16">XK5</strain>
    </source>
</reference>
<evidence type="ECO:0000256" key="11">
    <source>
        <dbReference type="ARBA" id="ARBA00049348"/>
    </source>
</evidence>
<feature type="active site" description="Nucleophile; methyl group acceptor from either O6-methylguanine or O4-methylthymine" evidence="12">
    <location>
        <position position="321"/>
    </location>
</feature>
<dbReference type="InterPro" id="IPR009057">
    <property type="entry name" value="Homeodomain-like_sf"/>
</dbReference>
<dbReference type="InterPro" id="IPR014048">
    <property type="entry name" value="MethylDNA_cys_MeTrfase_DNA-bd"/>
</dbReference>
<dbReference type="InterPro" id="IPR016221">
    <property type="entry name" value="Bifunct_regulatory_prot_Ada"/>
</dbReference>
<dbReference type="InterPro" id="IPR004026">
    <property type="entry name" value="Ada_DNA_repair_Zn-bd"/>
</dbReference>
<dbReference type="GO" id="GO:0008270">
    <property type="term" value="F:zinc ion binding"/>
    <property type="evidence" value="ECO:0007669"/>
    <property type="project" value="InterPro"/>
</dbReference>
<dbReference type="SUPFAM" id="SSF46689">
    <property type="entry name" value="Homeodomain-like"/>
    <property type="match status" value="1"/>
</dbReference>
<evidence type="ECO:0000256" key="5">
    <source>
        <dbReference type="ARBA" id="ARBA00022679"/>
    </source>
</evidence>
<dbReference type="STRING" id="1548547.BA177_16160"/>
<evidence type="ECO:0000256" key="4">
    <source>
        <dbReference type="ARBA" id="ARBA00022603"/>
    </source>
</evidence>
<keyword evidence="4 15" id="KW-0489">Methyltransferase</keyword>
<keyword evidence="6" id="KW-0227">DNA damage</keyword>
<organism evidence="15 16">
    <name type="scientific">Woeseia oceani</name>
    <dbReference type="NCBI Taxonomy" id="1548547"/>
    <lineage>
        <taxon>Bacteria</taxon>
        <taxon>Pseudomonadati</taxon>
        <taxon>Pseudomonadota</taxon>
        <taxon>Gammaproteobacteria</taxon>
        <taxon>Woeseiales</taxon>
        <taxon>Woeseiaceae</taxon>
        <taxon>Woeseia</taxon>
    </lineage>
</organism>
<dbReference type="InterPro" id="IPR036631">
    <property type="entry name" value="MGMT_N_sf"/>
</dbReference>
<dbReference type="CDD" id="cd06445">
    <property type="entry name" value="ATase"/>
    <property type="match status" value="1"/>
</dbReference>
<dbReference type="PROSITE" id="PS00374">
    <property type="entry name" value="MGMT"/>
    <property type="match status" value="1"/>
</dbReference>
<dbReference type="SUPFAM" id="SSF57884">
    <property type="entry name" value="Ada DNA repair protein, N-terminal domain (N-Ada 10)"/>
    <property type="match status" value="1"/>
</dbReference>
<evidence type="ECO:0000256" key="2">
    <source>
        <dbReference type="ARBA" id="ARBA00008711"/>
    </source>
</evidence>
<evidence type="ECO:0000256" key="10">
    <source>
        <dbReference type="ARBA" id="ARBA00023204"/>
    </source>
</evidence>
<dbReference type="GO" id="GO:0003700">
    <property type="term" value="F:DNA-binding transcription factor activity"/>
    <property type="evidence" value="ECO:0007669"/>
    <property type="project" value="InterPro"/>
</dbReference>
<evidence type="ECO:0000256" key="1">
    <source>
        <dbReference type="ARBA" id="ARBA00001286"/>
    </source>
</evidence>
<dbReference type="NCBIfam" id="TIGR00589">
    <property type="entry name" value="ogt"/>
    <property type="match status" value="1"/>
</dbReference>
<evidence type="ECO:0000259" key="14">
    <source>
        <dbReference type="PROSITE" id="PS01124"/>
    </source>
</evidence>
<feature type="binding site" evidence="13">
    <location>
        <position position="39"/>
    </location>
    <ligand>
        <name>Zn(2+)</name>
        <dbReference type="ChEBI" id="CHEBI:29105"/>
    </ligand>
</feature>
<dbReference type="InterPro" id="IPR036388">
    <property type="entry name" value="WH-like_DNA-bd_sf"/>
</dbReference>
<feature type="active site" description="Nucleophile; methyl group acceptor from methylphosphotriester" evidence="12">
    <location>
        <position position="35"/>
    </location>
</feature>
<dbReference type="SUPFAM" id="SSF46767">
    <property type="entry name" value="Methylated DNA-protein cysteine methyltransferase, C-terminal domain"/>
    <property type="match status" value="1"/>
</dbReference>
<sequence>MALPAENTMRTAISKRDATYDGRFYYGVVTTGVFCRPSCAARPALPENLRFFASTADALAAGFRPCKRCKPVNPSADLDRLIAVARYIDAHADETLTLAMLADNAGLSVSRLQRTFKAAFGISPKAYQDAQRVRRFKQALKKGDDVTEATYSAGFGSSSRVYGRAANNMGMTPSAYRKGGAGETISYAYRRSALGPLLMAATDKGVCFVQFGDSKAALTEQLANEFPQAVIEKSRAEKSPELDAWLAQLDAHLGEGQPRPDLPIDLRGTAFQMQVWRYLLSVPEGSVVSYSEVASGIGKPKAVRAAASACAANRVGVLIPCHRVLRGDGGIGGYRWGVERKRTLLDNERSRSARSI</sequence>
<comment type="catalytic activity">
    <reaction evidence="1">
        <text>a 4-O-methyl-thymidine in DNA + L-cysteinyl-[protein] = a thymidine in DNA + S-methyl-L-cysteinyl-[protein]</text>
        <dbReference type="Rhea" id="RHEA:53428"/>
        <dbReference type="Rhea" id="RHEA-COMP:10131"/>
        <dbReference type="Rhea" id="RHEA-COMP:10132"/>
        <dbReference type="Rhea" id="RHEA-COMP:13555"/>
        <dbReference type="Rhea" id="RHEA-COMP:13556"/>
        <dbReference type="ChEBI" id="CHEBI:29950"/>
        <dbReference type="ChEBI" id="CHEBI:82612"/>
        <dbReference type="ChEBI" id="CHEBI:137386"/>
        <dbReference type="ChEBI" id="CHEBI:137387"/>
        <dbReference type="EC" id="2.1.1.63"/>
    </reaction>
</comment>
<keyword evidence="8" id="KW-0010">Activator</keyword>
<dbReference type="GO" id="GO:0043565">
    <property type="term" value="F:sequence-specific DNA binding"/>
    <property type="evidence" value="ECO:0007669"/>
    <property type="project" value="InterPro"/>
</dbReference>
<dbReference type="RefSeq" id="WP_068619540.1">
    <property type="nucleotide sequence ID" value="NZ_CP016268.1"/>
</dbReference>
<dbReference type="EMBL" id="CP016268">
    <property type="protein sequence ID" value="ANO53326.1"/>
    <property type="molecule type" value="Genomic_DNA"/>
</dbReference>
<protein>
    <recommendedName>
        <fullName evidence="3">methylated-DNA--[protein]-cysteine S-methyltransferase</fullName>
        <ecNumber evidence="3">2.1.1.63</ecNumber>
    </recommendedName>
</protein>
<keyword evidence="13" id="KW-0479">Metal-binding</keyword>
<dbReference type="InterPro" id="IPR035451">
    <property type="entry name" value="Ada-like_dom_sf"/>
</dbReference>
<dbReference type="Pfam" id="PF01035">
    <property type="entry name" value="DNA_binding_1"/>
    <property type="match status" value="1"/>
</dbReference>
<dbReference type="InterPro" id="IPR001497">
    <property type="entry name" value="MethylDNA_cys_MeTrfase_AS"/>
</dbReference>
<keyword evidence="10" id="KW-0234">DNA repair</keyword>
<evidence type="ECO:0000313" key="15">
    <source>
        <dbReference type="EMBL" id="ANO53326.1"/>
    </source>
</evidence>
<dbReference type="PANTHER" id="PTHR10815">
    <property type="entry name" value="METHYLATED-DNA--PROTEIN-CYSTEINE METHYLTRANSFERASE"/>
    <property type="match status" value="1"/>
</dbReference>
<keyword evidence="13" id="KW-0862">Zinc</keyword>
<dbReference type="GO" id="GO:0006281">
    <property type="term" value="P:DNA repair"/>
    <property type="evidence" value="ECO:0007669"/>
    <property type="project" value="UniProtKB-KW"/>
</dbReference>
<dbReference type="PANTHER" id="PTHR10815:SF14">
    <property type="entry name" value="BIFUNCTIONAL TRANSCRIPTIONAL ACTIVATOR_DNA REPAIR ENZYME ADA"/>
    <property type="match status" value="1"/>
</dbReference>
<comment type="catalytic activity">
    <reaction evidence="11">
        <text>a 6-O-methyl-2'-deoxyguanosine in DNA + L-cysteinyl-[protein] = S-methyl-L-cysteinyl-[protein] + a 2'-deoxyguanosine in DNA</text>
        <dbReference type="Rhea" id="RHEA:24000"/>
        <dbReference type="Rhea" id="RHEA-COMP:10131"/>
        <dbReference type="Rhea" id="RHEA-COMP:10132"/>
        <dbReference type="Rhea" id="RHEA-COMP:11367"/>
        <dbReference type="Rhea" id="RHEA-COMP:11368"/>
        <dbReference type="ChEBI" id="CHEBI:29950"/>
        <dbReference type="ChEBI" id="CHEBI:82612"/>
        <dbReference type="ChEBI" id="CHEBI:85445"/>
        <dbReference type="ChEBI" id="CHEBI:85448"/>
        <dbReference type="EC" id="2.1.1.63"/>
    </reaction>
</comment>
<dbReference type="Proteomes" id="UP000092695">
    <property type="component" value="Chromosome"/>
</dbReference>
<keyword evidence="7" id="KW-0805">Transcription regulation</keyword>
<dbReference type="SUPFAM" id="SSF53155">
    <property type="entry name" value="Methylated DNA-protein cysteine methyltransferase domain"/>
    <property type="match status" value="1"/>
</dbReference>
<evidence type="ECO:0000256" key="12">
    <source>
        <dbReference type="PIRSR" id="PIRSR000409-1"/>
    </source>
</evidence>
<dbReference type="NCBIfam" id="NF011964">
    <property type="entry name" value="PRK15435.1"/>
    <property type="match status" value="1"/>
</dbReference>
<evidence type="ECO:0000256" key="7">
    <source>
        <dbReference type="ARBA" id="ARBA00023015"/>
    </source>
</evidence>
<dbReference type="PIRSF" id="PIRSF000409">
    <property type="entry name" value="Ada"/>
    <property type="match status" value="1"/>
</dbReference>
<dbReference type="AlphaFoldDB" id="A0A193LLJ1"/>
<dbReference type="PROSITE" id="PS01124">
    <property type="entry name" value="HTH_ARAC_FAMILY_2"/>
    <property type="match status" value="1"/>
</dbReference>
<dbReference type="GO" id="GO:0003908">
    <property type="term" value="F:methylated-DNA-[protein]-cysteine S-methyltransferase activity"/>
    <property type="evidence" value="ECO:0007669"/>
    <property type="project" value="UniProtKB-EC"/>
</dbReference>
<evidence type="ECO:0000256" key="13">
    <source>
        <dbReference type="PIRSR" id="PIRSR000409-3"/>
    </source>
</evidence>
<comment type="similarity">
    <text evidence="2">Belongs to the MGMT family.</text>
</comment>
<comment type="cofactor">
    <cofactor evidence="13">
        <name>Zn(2+)</name>
        <dbReference type="ChEBI" id="CHEBI:29105"/>
    </cofactor>
    <text evidence="13">Binds 1 zinc ion per subunit.</text>
</comment>
<feature type="binding site" evidence="13">
    <location>
        <position position="66"/>
    </location>
    <ligand>
        <name>Zn(2+)</name>
        <dbReference type="ChEBI" id="CHEBI:29105"/>
    </ligand>
</feature>
<keyword evidence="16" id="KW-1185">Reference proteome</keyword>
<dbReference type="SMART" id="SM00342">
    <property type="entry name" value="HTH_ARAC"/>
    <property type="match status" value="1"/>
</dbReference>
<evidence type="ECO:0000256" key="6">
    <source>
        <dbReference type="ARBA" id="ARBA00022763"/>
    </source>
</evidence>
<keyword evidence="9" id="KW-0804">Transcription</keyword>
<dbReference type="InterPro" id="IPR018060">
    <property type="entry name" value="HTH_AraC"/>
</dbReference>
<dbReference type="Pfam" id="PF12833">
    <property type="entry name" value="HTH_18"/>
    <property type="match status" value="1"/>
</dbReference>
<accession>A0A193LLJ1</accession>
<name>A0A193LLJ1_9GAMM</name>
<dbReference type="Pfam" id="PF02805">
    <property type="entry name" value="Ada_Zn_binding"/>
    <property type="match status" value="1"/>
</dbReference>
<feature type="binding site" evidence="13">
    <location>
        <position position="35"/>
    </location>
    <ligand>
        <name>Zn(2+)</name>
        <dbReference type="ChEBI" id="CHEBI:29105"/>
    </ligand>
</feature>
<dbReference type="Gene3D" id="3.30.160.70">
    <property type="entry name" value="Methylated DNA-protein cysteine methyltransferase domain"/>
    <property type="match status" value="1"/>
</dbReference>
<evidence type="ECO:0000256" key="9">
    <source>
        <dbReference type="ARBA" id="ARBA00023163"/>
    </source>
</evidence>
<dbReference type="InterPro" id="IPR008332">
    <property type="entry name" value="MethylG_MeTrfase_N"/>
</dbReference>
<evidence type="ECO:0000256" key="3">
    <source>
        <dbReference type="ARBA" id="ARBA00011918"/>
    </source>
</evidence>
<dbReference type="EC" id="2.1.1.63" evidence="3"/>
<dbReference type="Gene3D" id="1.10.10.10">
    <property type="entry name" value="Winged helix-like DNA-binding domain superfamily/Winged helix DNA-binding domain"/>
    <property type="match status" value="1"/>
</dbReference>
<dbReference type="FunFam" id="1.10.10.10:FF:000214">
    <property type="entry name" value="Methylated-DNA--protein-cysteine methyltransferase"/>
    <property type="match status" value="1"/>
</dbReference>
<dbReference type="Gene3D" id="1.10.10.60">
    <property type="entry name" value="Homeodomain-like"/>
    <property type="match status" value="1"/>
</dbReference>
<evidence type="ECO:0000256" key="8">
    <source>
        <dbReference type="ARBA" id="ARBA00023159"/>
    </source>
</evidence>
<dbReference type="OrthoDB" id="9802228at2"/>
<dbReference type="InterPro" id="IPR036217">
    <property type="entry name" value="MethylDNA_cys_MeTrfase_DNAb"/>
</dbReference>